<gene>
    <name evidence="2" type="ORF">PAHAL_8G051600</name>
</gene>
<evidence type="ECO:0000256" key="1">
    <source>
        <dbReference type="SAM" id="MobiDB-lite"/>
    </source>
</evidence>
<feature type="region of interest" description="Disordered" evidence="1">
    <location>
        <begin position="104"/>
        <end position="125"/>
    </location>
</feature>
<evidence type="ECO:0000313" key="2">
    <source>
        <dbReference type="EMBL" id="PAN41539.1"/>
    </source>
</evidence>
<dbReference type="Proteomes" id="UP000243499">
    <property type="component" value="Chromosome 8"/>
</dbReference>
<dbReference type="AlphaFoldDB" id="A0A2S3ICV7"/>
<accession>A0A2S3ICV7</accession>
<proteinExistence type="predicted"/>
<name>A0A2S3ICV7_9POAL</name>
<reference evidence="2" key="1">
    <citation type="submission" date="2018-04" db="EMBL/GenBank/DDBJ databases">
        <title>WGS assembly of Panicum hallii.</title>
        <authorList>
            <person name="Lovell J."/>
            <person name="Jenkins J."/>
            <person name="Lowry D."/>
            <person name="Mamidi S."/>
            <person name="Sreedasyam A."/>
            <person name="Weng X."/>
            <person name="Barry K."/>
            <person name="Bonette J."/>
            <person name="Campitelli B."/>
            <person name="Daum C."/>
            <person name="Gordon S."/>
            <person name="Gould B."/>
            <person name="Lipzen A."/>
            <person name="Macqueen A."/>
            <person name="Palacio-Mejia J."/>
            <person name="Plott C."/>
            <person name="Shakirov E."/>
            <person name="Shu S."/>
            <person name="Yoshinaga Y."/>
            <person name="Zane M."/>
            <person name="Rokhsar D."/>
            <person name="Grimwood J."/>
            <person name="Schmutz J."/>
            <person name="Juenger T."/>
        </authorList>
    </citation>
    <scope>NUCLEOTIDE SEQUENCE [LARGE SCALE GENOMIC DNA]</scope>
    <source>
        <strain evidence="2">FIL2</strain>
    </source>
</reference>
<organism evidence="2">
    <name type="scientific">Panicum hallii</name>
    <dbReference type="NCBI Taxonomy" id="206008"/>
    <lineage>
        <taxon>Eukaryota</taxon>
        <taxon>Viridiplantae</taxon>
        <taxon>Streptophyta</taxon>
        <taxon>Embryophyta</taxon>
        <taxon>Tracheophyta</taxon>
        <taxon>Spermatophyta</taxon>
        <taxon>Magnoliopsida</taxon>
        <taxon>Liliopsida</taxon>
        <taxon>Poales</taxon>
        <taxon>Poaceae</taxon>
        <taxon>PACMAD clade</taxon>
        <taxon>Panicoideae</taxon>
        <taxon>Panicodae</taxon>
        <taxon>Paniceae</taxon>
        <taxon>Panicinae</taxon>
        <taxon>Panicum</taxon>
        <taxon>Panicum sect. Panicum</taxon>
    </lineage>
</organism>
<dbReference type="Gramene" id="PAN41539">
    <property type="protein sequence ID" value="PAN41539"/>
    <property type="gene ID" value="PAHAL_8G051600"/>
</dbReference>
<sequence length="169" mass="18648">MAPAPCDGRVSSGLLGTVMWARSARRRHGFGCNHLDRCHASHCPHLSPFLALSCALHKHQMPPVNHRPGLRPPKPAPPPLPSSRTLATVGRPGIVGWCSGAAPPETTDHSSEISSTWSTRVRGHSFARRRAPGRRCFNSPPNTTTQTRDLYVNMWINIFTQTPESDRDY</sequence>
<protein>
    <submittedName>
        <fullName evidence="2">Uncharacterized protein</fullName>
    </submittedName>
</protein>
<dbReference type="EMBL" id="CM008053">
    <property type="protein sequence ID" value="PAN41539.1"/>
    <property type="molecule type" value="Genomic_DNA"/>
</dbReference>